<dbReference type="ExpressionAtlas" id="F6HZ98">
    <property type="expression patterns" value="baseline and differential"/>
</dbReference>
<dbReference type="SUPFAM" id="SSF47370">
    <property type="entry name" value="Bromodomain"/>
    <property type="match status" value="1"/>
</dbReference>
<evidence type="ECO:0000313" key="7">
    <source>
        <dbReference type="EMBL" id="CCB60013.1"/>
    </source>
</evidence>
<dbReference type="FunFam" id="2.130.10.10:FF:000403">
    <property type="entry name" value="PH-interacting protein isoform X1"/>
    <property type="match status" value="1"/>
</dbReference>
<dbReference type="SMR" id="F6HZ98"/>
<feature type="region of interest" description="Disordered" evidence="5">
    <location>
        <begin position="797"/>
        <end position="961"/>
    </location>
</feature>
<feature type="repeat" description="WD" evidence="4">
    <location>
        <begin position="238"/>
        <end position="279"/>
    </location>
</feature>
<feature type="region of interest" description="Disordered" evidence="5">
    <location>
        <begin position="1214"/>
        <end position="1235"/>
    </location>
</feature>
<evidence type="ECO:0000259" key="6">
    <source>
        <dbReference type="SMART" id="SM00297"/>
    </source>
</evidence>
<dbReference type="PaxDb" id="29760-VIT_07s0005g01420.t01"/>
<feature type="compositionally biased region" description="Basic and acidic residues" evidence="5">
    <location>
        <begin position="1214"/>
        <end position="1232"/>
    </location>
</feature>
<feature type="compositionally biased region" description="Polar residues" evidence="5">
    <location>
        <begin position="934"/>
        <end position="961"/>
    </location>
</feature>
<evidence type="ECO:0000256" key="5">
    <source>
        <dbReference type="SAM" id="MobiDB-lite"/>
    </source>
</evidence>
<evidence type="ECO:0000256" key="4">
    <source>
        <dbReference type="PROSITE-ProRule" id="PRU00221"/>
    </source>
</evidence>
<feature type="compositionally biased region" description="Basic and acidic residues" evidence="5">
    <location>
        <begin position="1077"/>
        <end position="1092"/>
    </location>
</feature>
<keyword evidence="1 4" id="KW-0853">WD repeat</keyword>
<dbReference type="Pfam" id="PF25437">
    <property type="entry name" value="BRWD1_N"/>
    <property type="match status" value="1"/>
</dbReference>
<protein>
    <recommendedName>
        <fullName evidence="6">Bromo domain-containing protein</fullName>
    </recommendedName>
</protein>
<evidence type="ECO:0000256" key="1">
    <source>
        <dbReference type="ARBA" id="ARBA00022574"/>
    </source>
</evidence>
<dbReference type="STRING" id="29760.F6HZ98"/>
<proteinExistence type="predicted"/>
<feature type="compositionally biased region" description="Basic and acidic residues" evidence="5">
    <location>
        <begin position="1052"/>
        <end position="1064"/>
    </location>
</feature>
<evidence type="ECO:0000313" key="8">
    <source>
        <dbReference type="Proteomes" id="UP000009183"/>
    </source>
</evidence>
<dbReference type="InParanoid" id="F6HZ98"/>
<dbReference type="PANTHER" id="PTHR16266:SF17">
    <property type="entry name" value="BRWD3"/>
    <property type="match status" value="1"/>
</dbReference>
<dbReference type="InterPro" id="IPR057452">
    <property type="entry name" value="BRWD/PHIP_N"/>
</dbReference>
<feature type="repeat" description="WD" evidence="4">
    <location>
        <begin position="582"/>
        <end position="624"/>
    </location>
</feature>
<reference evidence="8" key="1">
    <citation type="journal article" date="2007" name="Nature">
        <title>The grapevine genome sequence suggests ancestral hexaploidization in major angiosperm phyla.</title>
        <authorList>
            <consortium name="The French-Italian Public Consortium for Grapevine Genome Characterization."/>
            <person name="Jaillon O."/>
            <person name="Aury J.-M."/>
            <person name="Noel B."/>
            <person name="Policriti A."/>
            <person name="Clepet C."/>
            <person name="Casagrande A."/>
            <person name="Choisne N."/>
            <person name="Aubourg S."/>
            <person name="Vitulo N."/>
            <person name="Jubin C."/>
            <person name="Vezzi A."/>
            <person name="Legeai F."/>
            <person name="Hugueney P."/>
            <person name="Dasilva C."/>
            <person name="Horner D."/>
            <person name="Mica E."/>
            <person name="Jublot D."/>
            <person name="Poulain J."/>
            <person name="Bruyere C."/>
            <person name="Billault A."/>
            <person name="Segurens B."/>
            <person name="Gouyvenoux M."/>
            <person name="Ugarte E."/>
            <person name="Cattonaro F."/>
            <person name="Anthouard V."/>
            <person name="Vico V."/>
            <person name="Del Fabbro C."/>
            <person name="Alaux M."/>
            <person name="Di Gaspero G."/>
            <person name="Dumas V."/>
            <person name="Felice N."/>
            <person name="Paillard S."/>
            <person name="Juman I."/>
            <person name="Moroldo M."/>
            <person name="Scalabrin S."/>
            <person name="Canaguier A."/>
            <person name="Le Clainche I."/>
            <person name="Malacrida G."/>
            <person name="Durand E."/>
            <person name="Pesole G."/>
            <person name="Laucou V."/>
            <person name="Chatelet P."/>
            <person name="Merdinoglu D."/>
            <person name="Delledonne M."/>
            <person name="Pezzotti M."/>
            <person name="Lecharny A."/>
            <person name="Scarpelli C."/>
            <person name="Artiguenave F."/>
            <person name="Pe M.E."/>
            <person name="Valle G."/>
            <person name="Morgante M."/>
            <person name="Caboche M."/>
            <person name="Adam-Blondon A.-F."/>
            <person name="Weissenbach J."/>
            <person name="Quetier F."/>
            <person name="Wincker P."/>
        </authorList>
    </citation>
    <scope>NUCLEOTIDE SEQUENCE [LARGE SCALE GENOMIC DNA]</scope>
    <source>
        <strain evidence="8">cv. Pinot noir / PN40024</strain>
    </source>
</reference>
<feature type="compositionally biased region" description="Basic and acidic residues" evidence="5">
    <location>
        <begin position="994"/>
        <end position="1004"/>
    </location>
</feature>
<dbReference type="PANTHER" id="PTHR16266">
    <property type="entry name" value="WD REPEAT DOMAIN 9"/>
    <property type="match status" value="1"/>
</dbReference>
<dbReference type="FunCoup" id="F6HZ98">
    <property type="interactions" value="2254"/>
</dbReference>
<dbReference type="Pfam" id="PF25313">
    <property type="entry name" value="BRWD_AD"/>
    <property type="match status" value="1"/>
</dbReference>
<sequence length="1577" mass="178451">MDFQKCKSSSEAPSLSMVPLSFSNKLHERPQCQERNTDHVVADVDIDLREVYFLIMHFLSAGPCQKTFGQFWNELLEHELLPRRYHAWYSRSGACSGDENDNGFSFPLGYNNLVERYPHIGKDHLVKLLKQLMLNTAPPLHGEVGGNAPSAVDVPTLLGTGSFSLLDCHKKKENKQVKPPPDYLRWPHMQADQVRGLSLREIGGGFTKHHRAPSIRSACYAIAKPSTMVQRMQNMKKLRGHRDAVYCAIFDRSGRYVITGSDDRLVKIWSMETAFCLASCRGHEGDITDLAVSSNNVLVASASNDFIIRVWRLPDGLPISVLRGHTGAVTAIAFSPRPSSVYQLLSSSDDGSCRIWDARFSQCSPRIYLPKPPDAVAGKNSVPSMNGTSSSNGPQSHQILCCAFNASGTVFVTGSSDTFARVWSACKSSTDDSEQPNHEIDVLSGHENDVNYVQFSACAGASRSSVSDTFKEESLPKFKNSWFCHDNIVTCSRDGSAIIWIPRSRRYHGKVGRWTRAYHLKVPPPPMPPQPPRGGPRQRLLPTPRGVNMIVWSLDNRFVLAAIMDCRICVWNAADGSLVHSLTGHSASTYVLDVHPFNPRIAMSAGYDGKTIVWDIWEGIPIRTYEIGRFKLVDGKFSPDGTSIVLSDDVGQIYLLNTGQGESQKDAKYDQFFLGDYRPLIRDTIGNVLDQETQLAPHRRNIQDPLCDSSMIPYSEPYQTMYQQRRLGALGIEWHPSSINLAVGPDFSLGQEYQMPPLADLDRVMEPLPELVDAVYWEPENEVISDDTDSEYNIAEEYSSEGEHGSLSAASSFSDPECSAEDTDVEHSHKDGLRRSRRKKYRSEVEIMTSSGRRVKRRNLNECDGTSSRSRTKKSKNGRKVSKRNSSKIQSLRPQRAAKRNALNMFSQITETSTEGDDEEGLEDDSSGSDPMIQDSNMQNTKSDRNLQNVQQKYQRGEQSSLNEFENAIKFPESQSNAGNRRRLVLKFSLRDSKKSIPSEDTRPKCNTQADIVHSPSRPPPKTVEEKETNLISEDPESSSMHAADLEQSQNHNRDDFIHKPRSEETEDHLDTSAGYKDNKIRWGENKDDVKNNELAPPGEANKSSSFQGLSLLDDHQKIDASAISSNGNLNKQHKDKQNYDAVHKRAKSYMARTNAEGYGGSMEESASNAGNYNYDSGIDFHEATTDAVHRTRSMVRDTTSQEPNNVMSRFKVREETSKNAENYSKKTRDQLQSEEWMSSSRMRVRSRSTRYRRGDYDNYLSPSAGRISNFSGRKVSWLMLSEHEEGYRYIPQQGDEVVYLRQGHQEYIEKLNLRSEVGPWRSPKTNIRAVEICSVEDLVYASLAGSGDSCCKITLKFTDPLSSVFGRTFKLTLPELINFSDFVVEKTRYDAAIGRNWTHRDKCLVWWRNGEDGGGSWWEGRILAVEAKSREFPDSPWERYVVKYKGDAENNLHSPWELHDPDIQWEQPQIDFEIRDKLLSSFAKLESAHKIQDYYGIQKFNQVAQKLDFLNRFPVPLYPELIQARLENNYYRTLEAVKHDIMVMLSNAQSYFGRNAELSSKMKRLSDWFTRTLSKL</sequence>
<keyword evidence="2" id="KW-0677">Repeat</keyword>
<dbReference type="InterPro" id="IPR001680">
    <property type="entry name" value="WD40_rpt"/>
</dbReference>
<dbReference type="GO" id="GO:0005634">
    <property type="term" value="C:nucleus"/>
    <property type="evidence" value="ECO:0000318"/>
    <property type="project" value="GO_Central"/>
</dbReference>
<dbReference type="eggNOG" id="KOG0644">
    <property type="taxonomic scope" value="Eukaryota"/>
</dbReference>
<dbReference type="FunFam" id="2.130.10.10:FF:000627">
    <property type="entry name" value="Bromodomain and WD repeat domain-containing protein"/>
    <property type="match status" value="1"/>
</dbReference>
<dbReference type="InterPro" id="IPR036427">
    <property type="entry name" value="Bromodomain-like_sf"/>
</dbReference>
<dbReference type="GO" id="GO:0006357">
    <property type="term" value="P:regulation of transcription by RNA polymerase II"/>
    <property type="evidence" value="ECO:0000318"/>
    <property type="project" value="GO_Central"/>
</dbReference>
<name>F6HZ98_VITVI</name>
<dbReference type="Proteomes" id="UP000009183">
    <property type="component" value="Chromosome 7"/>
</dbReference>
<dbReference type="SUPFAM" id="SSF50978">
    <property type="entry name" value="WD40 repeat-like"/>
    <property type="match status" value="1"/>
</dbReference>
<dbReference type="CDD" id="cd00200">
    <property type="entry name" value="WD40"/>
    <property type="match status" value="1"/>
</dbReference>
<dbReference type="HOGENOM" id="CLU_001961_0_0_1"/>
<keyword evidence="3" id="KW-0103">Bromodomain</keyword>
<feature type="repeat" description="WD" evidence="4">
    <location>
        <begin position="322"/>
        <end position="357"/>
    </location>
</feature>
<feature type="compositionally biased region" description="Basic residues" evidence="5">
    <location>
        <begin position="870"/>
        <end position="886"/>
    </location>
</feature>
<dbReference type="InterPro" id="IPR052060">
    <property type="entry name" value="Bromo_WD_repeat"/>
</dbReference>
<dbReference type="PROSITE" id="PS00678">
    <property type="entry name" value="WD_REPEATS_1"/>
    <property type="match status" value="1"/>
</dbReference>
<dbReference type="FunFam" id="1.20.920.10:FF:000058">
    <property type="entry name" value="WD40/YVTN repeat-like-containing domain"/>
    <property type="match status" value="1"/>
</dbReference>
<feature type="repeat" description="WD" evidence="4">
    <location>
        <begin position="280"/>
        <end position="321"/>
    </location>
</feature>
<feature type="compositionally biased region" description="Acidic residues" evidence="5">
    <location>
        <begin position="914"/>
        <end position="927"/>
    </location>
</feature>
<evidence type="ECO:0000256" key="3">
    <source>
        <dbReference type="ARBA" id="ARBA00023117"/>
    </source>
</evidence>
<feature type="region of interest" description="Disordered" evidence="5">
    <location>
        <begin position="994"/>
        <end position="1106"/>
    </location>
</feature>
<evidence type="ECO:0000256" key="2">
    <source>
        <dbReference type="ARBA" id="ARBA00022737"/>
    </source>
</evidence>
<dbReference type="Pfam" id="PF00400">
    <property type="entry name" value="WD40"/>
    <property type="match status" value="5"/>
</dbReference>
<dbReference type="GO" id="GO:0007010">
    <property type="term" value="P:cytoskeleton organization"/>
    <property type="evidence" value="ECO:0000318"/>
    <property type="project" value="GO_Central"/>
</dbReference>
<gene>
    <name evidence="7" type="ordered locus">VIT_07s0005g01420</name>
</gene>
<dbReference type="PROSITE" id="PS50082">
    <property type="entry name" value="WD_REPEATS_2"/>
    <property type="match status" value="4"/>
</dbReference>
<dbReference type="FunFam" id="2.130.10.10:FF:000440">
    <property type="entry name" value="Bromodomain and WD repeat-containing protein"/>
    <property type="match status" value="1"/>
</dbReference>
<organism evidence="7 8">
    <name type="scientific">Vitis vinifera</name>
    <name type="common">Grape</name>
    <dbReference type="NCBI Taxonomy" id="29760"/>
    <lineage>
        <taxon>Eukaryota</taxon>
        <taxon>Viridiplantae</taxon>
        <taxon>Streptophyta</taxon>
        <taxon>Embryophyta</taxon>
        <taxon>Tracheophyta</taxon>
        <taxon>Spermatophyta</taxon>
        <taxon>Magnoliopsida</taxon>
        <taxon>eudicotyledons</taxon>
        <taxon>Gunneridae</taxon>
        <taxon>Pentapetalae</taxon>
        <taxon>rosids</taxon>
        <taxon>Vitales</taxon>
        <taxon>Vitaceae</taxon>
        <taxon>Viteae</taxon>
        <taxon>Vitis</taxon>
    </lineage>
</organism>
<dbReference type="InterPro" id="IPR057451">
    <property type="entry name" value="BRWD/PHIP_AD"/>
</dbReference>
<dbReference type="InterPro" id="IPR001487">
    <property type="entry name" value="Bromodomain"/>
</dbReference>
<feature type="domain" description="Bromo" evidence="6">
    <location>
        <begin position="1461"/>
        <end position="1577"/>
    </location>
</feature>
<dbReference type="InterPro" id="IPR019775">
    <property type="entry name" value="WD40_repeat_CS"/>
</dbReference>
<dbReference type="Gene3D" id="1.20.920.10">
    <property type="entry name" value="Bromodomain-like"/>
    <property type="match status" value="1"/>
</dbReference>
<feature type="compositionally biased region" description="Basic and acidic residues" evidence="5">
    <location>
        <begin position="825"/>
        <end position="834"/>
    </location>
</feature>
<dbReference type="SMART" id="SM00297">
    <property type="entry name" value="BROMO"/>
    <property type="match status" value="1"/>
</dbReference>
<dbReference type="EMBL" id="FN596502">
    <property type="protein sequence ID" value="CCB60013.1"/>
    <property type="molecule type" value="Genomic_DNA"/>
</dbReference>
<accession>F6HZ98</accession>
<dbReference type="Pfam" id="PF00439">
    <property type="entry name" value="Bromodomain"/>
    <property type="match status" value="1"/>
</dbReference>
<dbReference type="CDD" id="cd05529">
    <property type="entry name" value="Bromo_WDR9_I_like"/>
    <property type="match status" value="1"/>
</dbReference>
<keyword evidence="8" id="KW-1185">Reference proteome</keyword>
<dbReference type="InterPro" id="IPR036322">
    <property type="entry name" value="WD40_repeat_dom_sf"/>
</dbReference>
<dbReference type="InterPro" id="IPR015943">
    <property type="entry name" value="WD40/YVTN_repeat-like_dom_sf"/>
</dbReference>
<dbReference type="GO" id="GO:0008360">
    <property type="term" value="P:regulation of cell shape"/>
    <property type="evidence" value="ECO:0000318"/>
    <property type="project" value="GO_Central"/>
</dbReference>
<dbReference type="Gene3D" id="2.130.10.10">
    <property type="entry name" value="YVTN repeat-like/Quinoprotein amine dehydrogenase"/>
    <property type="match status" value="3"/>
</dbReference>
<dbReference type="PROSITE" id="PS50294">
    <property type="entry name" value="WD_REPEATS_REGION"/>
    <property type="match status" value="3"/>
</dbReference>
<dbReference type="SMART" id="SM00320">
    <property type="entry name" value="WD40"/>
    <property type="match status" value="7"/>
</dbReference>